<evidence type="ECO:0000256" key="3">
    <source>
        <dbReference type="ARBA" id="ARBA00022801"/>
    </source>
</evidence>
<comment type="similarity">
    <text evidence="1 5">Belongs to the DNA glycosylase MPG family.</text>
</comment>
<dbReference type="AlphaFoldDB" id="A0A831WUP0"/>
<dbReference type="InterPro" id="IPR011034">
    <property type="entry name" value="Formyl_transferase-like_C_sf"/>
</dbReference>
<dbReference type="GO" id="GO:0003905">
    <property type="term" value="F:alkylbase DNA N-glycosylase activity"/>
    <property type="evidence" value="ECO:0007669"/>
    <property type="project" value="InterPro"/>
</dbReference>
<proteinExistence type="inferred from homology"/>
<dbReference type="HAMAP" id="MF_00527">
    <property type="entry name" value="3MGH"/>
    <property type="match status" value="1"/>
</dbReference>
<comment type="caution">
    <text evidence="6">The sequence shown here is derived from an EMBL/GenBank/DDBJ whole genome shotgun (WGS) entry which is preliminary data.</text>
</comment>
<dbReference type="PANTHER" id="PTHR10429">
    <property type="entry name" value="DNA-3-METHYLADENINE GLYCOSYLASE"/>
    <property type="match status" value="1"/>
</dbReference>
<dbReference type="EC" id="3.2.2.-" evidence="5"/>
<keyword evidence="6" id="KW-0326">Glycosidase</keyword>
<dbReference type="InterPro" id="IPR036995">
    <property type="entry name" value="MPG_sf"/>
</dbReference>
<dbReference type="EMBL" id="DSBW01000050">
    <property type="protein sequence ID" value="HED30489.1"/>
    <property type="molecule type" value="Genomic_DNA"/>
</dbReference>
<organism evidence="6">
    <name type="scientific">Prosthecochloris aestuarii</name>
    <dbReference type="NCBI Taxonomy" id="1102"/>
    <lineage>
        <taxon>Bacteria</taxon>
        <taxon>Pseudomonadati</taxon>
        <taxon>Chlorobiota</taxon>
        <taxon>Chlorobiia</taxon>
        <taxon>Chlorobiales</taxon>
        <taxon>Chlorobiaceae</taxon>
        <taxon>Prosthecochloris</taxon>
    </lineage>
</organism>
<dbReference type="InterPro" id="IPR003180">
    <property type="entry name" value="MPG"/>
</dbReference>
<dbReference type="GO" id="GO:0006284">
    <property type="term" value="P:base-excision repair"/>
    <property type="evidence" value="ECO:0007669"/>
    <property type="project" value="InterPro"/>
</dbReference>
<gene>
    <name evidence="6" type="ORF">ENN50_02110</name>
</gene>
<evidence type="ECO:0000313" key="6">
    <source>
        <dbReference type="EMBL" id="HED30489.1"/>
    </source>
</evidence>
<accession>A0A831WUP0</accession>
<keyword evidence="2 5" id="KW-0227">DNA damage</keyword>
<dbReference type="NCBIfam" id="TIGR00567">
    <property type="entry name" value="3mg"/>
    <property type="match status" value="1"/>
</dbReference>
<evidence type="ECO:0000256" key="5">
    <source>
        <dbReference type="HAMAP-Rule" id="MF_00527"/>
    </source>
</evidence>
<dbReference type="GO" id="GO:0003677">
    <property type="term" value="F:DNA binding"/>
    <property type="evidence" value="ECO:0007669"/>
    <property type="project" value="InterPro"/>
</dbReference>
<reference evidence="6" key="1">
    <citation type="journal article" date="2020" name="mSystems">
        <title>Genome- and Community-Level Interaction Insights into Carbon Utilization and Element Cycling Functions of Hydrothermarchaeota in Hydrothermal Sediment.</title>
        <authorList>
            <person name="Zhou Z."/>
            <person name="Liu Y."/>
            <person name="Xu W."/>
            <person name="Pan J."/>
            <person name="Luo Z.H."/>
            <person name="Li M."/>
        </authorList>
    </citation>
    <scope>NUCLEOTIDE SEQUENCE [LARGE SCALE GENOMIC DNA]</scope>
    <source>
        <strain evidence="6">SpSt-1181</strain>
    </source>
</reference>
<evidence type="ECO:0000256" key="4">
    <source>
        <dbReference type="ARBA" id="ARBA00023204"/>
    </source>
</evidence>
<protein>
    <recommendedName>
        <fullName evidence="5">Putative 3-methyladenine DNA glycosylase</fullName>
        <ecNumber evidence="5">3.2.2.-</ecNumber>
    </recommendedName>
</protein>
<dbReference type="NCBIfam" id="NF002003">
    <property type="entry name" value="PRK00802.1-3"/>
    <property type="match status" value="1"/>
</dbReference>
<dbReference type="Pfam" id="PF02245">
    <property type="entry name" value="Pur_DNA_glyco"/>
    <property type="match status" value="1"/>
</dbReference>
<sequence length="208" mass="22825">MQRVSGEFFNMSALEMAAALLGMVMTHELSPGVFLRGRIVETEAYLGSGDEACHASRGKTKRNSVMFGPPGTLYVYFTYGNHYLLNIVTEPEGVAGAVLLRAMEPLEGIGIMRQHRGRKHDHELMNGPGKLTRALGLTLEHNGTSLLGGPVFLEKGTPVRQEEISTSPRIGISKSTELTWRKFITGHPCVSRGRIGPPVKKKKRILES</sequence>
<evidence type="ECO:0000256" key="2">
    <source>
        <dbReference type="ARBA" id="ARBA00022763"/>
    </source>
</evidence>
<dbReference type="FunFam" id="3.10.300.10:FF:000001">
    <property type="entry name" value="Putative 3-methyladenine DNA glycosylase"/>
    <property type="match status" value="1"/>
</dbReference>
<dbReference type="Proteomes" id="UP000886335">
    <property type="component" value="Unassembled WGS sequence"/>
</dbReference>
<evidence type="ECO:0000256" key="1">
    <source>
        <dbReference type="ARBA" id="ARBA00009232"/>
    </source>
</evidence>
<keyword evidence="4 5" id="KW-0234">DNA repair</keyword>
<dbReference type="PANTHER" id="PTHR10429:SF0">
    <property type="entry name" value="DNA-3-METHYLADENINE GLYCOSYLASE"/>
    <property type="match status" value="1"/>
</dbReference>
<dbReference type="Gene3D" id="3.10.300.10">
    <property type="entry name" value="Methylpurine-DNA glycosylase (MPG)"/>
    <property type="match status" value="1"/>
</dbReference>
<dbReference type="CDD" id="cd00540">
    <property type="entry name" value="AAG"/>
    <property type="match status" value="1"/>
</dbReference>
<dbReference type="SUPFAM" id="SSF50486">
    <property type="entry name" value="FMT C-terminal domain-like"/>
    <property type="match status" value="1"/>
</dbReference>
<keyword evidence="3 5" id="KW-0378">Hydrolase</keyword>
<name>A0A831WUP0_PROAE</name>